<feature type="compositionally biased region" description="Low complexity" evidence="3">
    <location>
        <begin position="77"/>
        <end position="97"/>
    </location>
</feature>
<dbReference type="PROSITE" id="PS50800">
    <property type="entry name" value="SAP"/>
    <property type="match status" value="1"/>
</dbReference>
<sequence length="277" mass="30970">MDEESLRRKTLVELKALLLEKGLKTNGKKEELIQRLLSAFNNDEKPDPADDSGKDAQTNASAQHSKVTPSQTSVNALVDDSVSVGSSPLVGSSSSPVNEPEQKNDGNDSHKGTTNGALSEEEKRALRAKRFNLTTDTKPTENKTKLRVKKRSRKMARNVETKNNTNISTKSSPVPNGRGRKQPLAMTNKVTKGPNNNRQNPVMNNRRINPRRNNANKQQQQNVKNTNNKQQDTTTKTEKRTRVDRRLKQKGVEGGVELDEAERARRAKRAARFNLKQ</sequence>
<dbReference type="InterPro" id="IPR052240">
    <property type="entry name" value="SAP_domain_ribonucleoprotein"/>
</dbReference>
<keyword evidence="1" id="KW-0597">Phosphoprotein</keyword>
<organism evidence="6 7">
    <name type="scientific">Babesia bovis</name>
    <dbReference type="NCBI Taxonomy" id="5865"/>
    <lineage>
        <taxon>Eukaryota</taxon>
        <taxon>Sar</taxon>
        <taxon>Alveolata</taxon>
        <taxon>Apicomplexa</taxon>
        <taxon>Aconoidasida</taxon>
        <taxon>Piroplasmida</taxon>
        <taxon>Babesiidae</taxon>
        <taxon>Babesia</taxon>
    </lineage>
</organism>
<evidence type="ECO:0000313" key="6">
    <source>
        <dbReference type="EMBL" id="EDO05411.1"/>
    </source>
</evidence>
<feature type="compositionally biased region" description="Low complexity" evidence="3">
    <location>
        <begin position="195"/>
        <end position="234"/>
    </location>
</feature>
<dbReference type="Gene3D" id="1.10.720.30">
    <property type="entry name" value="SAP domain"/>
    <property type="match status" value="1"/>
</dbReference>
<dbReference type="GeneID" id="5477195"/>
<evidence type="ECO:0000313" key="5">
    <source>
        <dbReference type="EMBL" id="BAN64195.1"/>
    </source>
</evidence>
<proteinExistence type="evidence at transcript level"/>
<reference evidence="6" key="2">
    <citation type="submission" date="2007-08" db="EMBL/GenBank/DDBJ databases">
        <authorList>
            <person name="Nene V."/>
        </authorList>
    </citation>
    <scope>NUCLEOTIDE SEQUENCE</scope>
    <source>
        <strain evidence="6">T2Bo</strain>
    </source>
</reference>
<dbReference type="AlphaFoldDB" id="A7AWI3"/>
<feature type="region of interest" description="Disordered" evidence="3">
    <location>
        <begin position="39"/>
        <end position="277"/>
    </location>
</feature>
<dbReference type="PANTHER" id="PTHR46551">
    <property type="entry name" value="SAP DOMAIN-CONTAINING RIBONUCLEOPROTEIN"/>
    <property type="match status" value="1"/>
</dbReference>
<feature type="compositionally biased region" description="Basic and acidic residues" evidence="3">
    <location>
        <begin position="235"/>
        <end position="246"/>
    </location>
</feature>
<dbReference type="VEuPathDB" id="PiroplasmaDB:BBOV_I003290"/>
<feature type="compositionally biased region" description="Polar residues" evidence="3">
    <location>
        <begin position="55"/>
        <end position="75"/>
    </location>
</feature>
<evidence type="ECO:0000259" key="4">
    <source>
        <dbReference type="PROSITE" id="PS50800"/>
    </source>
</evidence>
<evidence type="ECO:0000313" key="7">
    <source>
        <dbReference type="Proteomes" id="UP000002173"/>
    </source>
</evidence>
<feature type="domain" description="SAP" evidence="4">
    <location>
        <begin position="6"/>
        <end position="40"/>
    </location>
</feature>
<dbReference type="EMBL" id="AK440401">
    <property type="protein sequence ID" value="BAN64195.1"/>
    <property type="molecule type" value="mRNA"/>
</dbReference>
<dbReference type="RefSeq" id="XP_001608979.1">
    <property type="nucleotide sequence ID" value="XM_001608929.1"/>
</dbReference>
<name>A7AWI3_BABBO</name>
<evidence type="ECO:0000256" key="1">
    <source>
        <dbReference type="ARBA" id="ARBA00022553"/>
    </source>
</evidence>
<evidence type="ECO:0000256" key="2">
    <source>
        <dbReference type="ARBA" id="ARBA00046328"/>
    </source>
</evidence>
<dbReference type="Pfam" id="PF02037">
    <property type="entry name" value="SAP"/>
    <property type="match status" value="1"/>
</dbReference>
<dbReference type="InterPro" id="IPR036361">
    <property type="entry name" value="SAP_dom_sf"/>
</dbReference>
<dbReference type="SMART" id="SM00513">
    <property type="entry name" value="SAP"/>
    <property type="match status" value="1"/>
</dbReference>
<dbReference type="Proteomes" id="UP000002173">
    <property type="component" value="Unassembled WGS sequence"/>
</dbReference>
<dbReference type="EMBL" id="AAXT01000005">
    <property type="protein sequence ID" value="EDO05411.1"/>
    <property type="molecule type" value="Genomic_DNA"/>
</dbReference>
<comment type="similarity">
    <text evidence="2">Belongs to the SAP domain-containing ribonucleoprotein family.</text>
</comment>
<evidence type="ECO:0000256" key="3">
    <source>
        <dbReference type="SAM" id="MobiDB-lite"/>
    </source>
</evidence>
<gene>
    <name evidence="5 6" type="ORF">BBOV_I003290</name>
</gene>
<feature type="compositionally biased region" description="Basic and acidic residues" evidence="3">
    <location>
        <begin position="42"/>
        <end position="54"/>
    </location>
</feature>
<dbReference type="OMA" id="MGRHPET"/>
<dbReference type="GO" id="GO:0016973">
    <property type="term" value="P:poly(A)+ mRNA export from nucleus"/>
    <property type="evidence" value="ECO:0007669"/>
    <property type="project" value="TreeGrafter"/>
</dbReference>
<dbReference type="InterPro" id="IPR003034">
    <property type="entry name" value="SAP_dom"/>
</dbReference>
<dbReference type="SUPFAM" id="SSF68906">
    <property type="entry name" value="SAP domain"/>
    <property type="match status" value="1"/>
</dbReference>
<reference evidence="6 7" key="1">
    <citation type="journal article" date="2007" name="PLoS Pathog.">
        <title>Genome sequence of Babesia bovis and comparative analysis of apicomplexan hemoprotozoa.</title>
        <authorList>
            <person name="Brayton K.A."/>
            <person name="Lau A.O.T."/>
            <person name="Herndon D.R."/>
            <person name="Hannick L."/>
            <person name="Kappmeyer L.S."/>
            <person name="Berens S.J."/>
            <person name="Bidwell S.L."/>
            <person name="Brown W.C."/>
            <person name="Crabtree J."/>
            <person name="Fadrosh D."/>
            <person name="Feldblum T."/>
            <person name="Forberger H.A."/>
            <person name="Haas B.J."/>
            <person name="Howell J.M."/>
            <person name="Khouri H."/>
            <person name="Koo H."/>
            <person name="Mann D.J."/>
            <person name="Norimine J."/>
            <person name="Paulsen I.T."/>
            <person name="Radune D."/>
            <person name="Ren Q."/>
            <person name="Smith R.K. Jr."/>
            <person name="Suarez C.E."/>
            <person name="White O."/>
            <person name="Wortman J.R."/>
            <person name="Knowles D.P. Jr."/>
            <person name="McElwain T.F."/>
            <person name="Nene V.M."/>
        </authorList>
    </citation>
    <scope>NUCLEOTIDE SEQUENCE [LARGE SCALE GENOMIC DNA]</scope>
    <source>
        <strain evidence="6">T2Bo</strain>
    </source>
</reference>
<dbReference type="KEGG" id="bbo:BBOV_I003290"/>
<keyword evidence="7" id="KW-1185">Reference proteome</keyword>
<protein>
    <recommendedName>
        <fullName evidence="4">SAP domain-containing protein</fullName>
    </recommendedName>
</protein>
<feature type="compositionally biased region" description="Basic and acidic residues" evidence="3">
    <location>
        <begin position="100"/>
        <end position="111"/>
    </location>
</feature>
<reference evidence="5" key="3">
    <citation type="journal article" date="2014" name="BMC Genomics">
        <title>The Babesia bovis gene and promoter model: an update from full-length EST analysis.</title>
        <authorList>
            <person name="Yamagishi J."/>
            <person name="Wakaguri H."/>
            <person name="Yokoyama N."/>
            <person name="Yamashita R."/>
            <person name="Suzuki Y."/>
            <person name="Xuan X."/>
            <person name="Igarashi I."/>
        </authorList>
    </citation>
    <scope>NUCLEOTIDE SEQUENCE</scope>
    <source>
        <strain evidence="5">Texas</strain>
    </source>
</reference>
<accession>A7AWI3</accession>
<reference evidence="7" key="5">
    <citation type="journal article" date="2021" name="Int. J. Parasitol.">
        <title>Comparative analysis of gene expression between Babesia bovis blood stages and kinetes allowed by improved genome annotation.</title>
        <authorList>
            <person name="Ueti M.W."/>
            <person name="Johnson W.C."/>
            <person name="Kappmeyer L.S."/>
            <person name="Herndon D.R."/>
            <person name="Mousel M.R."/>
            <person name="Reif K.E."/>
            <person name="Taus N.S."/>
            <person name="Ifeonu O.O."/>
            <person name="Silva J.C."/>
            <person name="Suarez C.E."/>
            <person name="Brayton K.A."/>
        </authorList>
    </citation>
    <scope>NUCLEOTIDE SEQUENCE [LARGE SCALE GENOMIC DNA]</scope>
</reference>
<dbReference type="PANTHER" id="PTHR46551:SF1">
    <property type="entry name" value="SAP DOMAIN-CONTAINING RIBONUCLEOPROTEIN"/>
    <property type="match status" value="1"/>
</dbReference>
<dbReference type="GO" id="GO:0005634">
    <property type="term" value="C:nucleus"/>
    <property type="evidence" value="ECO:0007669"/>
    <property type="project" value="TreeGrafter"/>
</dbReference>
<feature type="compositionally biased region" description="Polar residues" evidence="3">
    <location>
        <begin position="161"/>
        <end position="174"/>
    </location>
</feature>
<reference evidence="7" key="4">
    <citation type="journal article" date="2020" name="Data Brief">
        <title>Transcriptome dataset of Babesia bovis life stages within vertebrate and invertebrate hosts.</title>
        <authorList>
            <person name="Ueti M.W."/>
            <person name="Johnson W.C."/>
            <person name="Kappmeyer L.S."/>
            <person name="Herndon D.R."/>
            <person name="Mousel M.R."/>
            <person name="Reif K.E."/>
            <person name="Taus N.S."/>
            <person name="Ifeonu O.O."/>
            <person name="Silva J.C."/>
            <person name="Suarez C.E."/>
            <person name="Brayton K.A."/>
        </authorList>
    </citation>
    <scope>NUCLEOTIDE SEQUENCE [LARGE SCALE GENOMIC DNA]</scope>
</reference>
<feature type="compositionally biased region" description="Basic residues" evidence="3">
    <location>
        <begin position="145"/>
        <end position="156"/>
    </location>
</feature>